<sequence>MRGSAHPLRDRWISVRADDCAAPSGAVIAPYYVLEFPDFVHVLAIDADERVVLVRQYRHGLRGMSLELPGGMMDPGETDVLAAAARELREETGFTGGSLTHLTTLSPEPARYDNRLHLVRATGITAGAASPEPTEDIEVLRVPRAEAVRLALTGAVAHAGHVGLMLIGLNAG</sequence>
<dbReference type="PANTHER" id="PTHR11839:SF18">
    <property type="entry name" value="NUDIX HYDROLASE DOMAIN-CONTAINING PROTEIN"/>
    <property type="match status" value="1"/>
</dbReference>
<evidence type="ECO:0000256" key="3">
    <source>
        <dbReference type="ARBA" id="ARBA00007275"/>
    </source>
</evidence>
<dbReference type="InterPro" id="IPR015797">
    <property type="entry name" value="NUDIX_hydrolase-like_dom_sf"/>
</dbReference>
<dbReference type="PANTHER" id="PTHR11839">
    <property type="entry name" value="UDP/ADP-SUGAR PYROPHOSPHATASE"/>
    <property type="match status" value="1"/>
</dbReference>
<evidence type="ECO:0000256" key="1">
    <source>
        <dbReference type="ARBA" id="ARBA00000847"/>
    </source>
</evidence>
<accession>A0A512JDI7</accession>
<dbReference type="Proteomes" id="UP000321960">
    <property type="component" value="Unassembled WGS sequence"/>
</dbReference>
<comment type="catalytic activity">
    <reaction evidence="1">
        <text>GDP-alpha-D-mannose + H2O = alpha-D-mannose 1-phosphate + GMP + 2 H(+)</text>
        <dbReference type="Rhea" id="RHEA:27978"/>
        <dbReference type="ChEBI" id="CHEBI:15377"/>
        <dbReference type="ChEBI" id="CHEBI:15378"/>
        <dbReference type="ChEBI" id="CHEBI:57527"/>
        <dbReference type="ChEBI" id="CHEBI:58115"/>
        <dbReference type="ChEBI" id="CHEBI:58409"/>
    </reaction>
</comment>
<dbReference type="CDD" id="cd03424">
    <property type="entry name" value="NUDIX_ADPRase_Nudt5_UGPPase_Nudt14"/>
    <property type="match status" value="1"/>
</dbReference>
<reference evidence="12" key="2">
    <citation type="journal article" date="2019" name="Int. J. Syst. Evol. Microbiol.">
        <title>The Global Catalogue of Microorganisms (GCM) 10K type strain sequencing project: providing services to taxonomists for standard genome sequencing and annotation.</title>
        <authorList>
            <consortium name="The Broad Institute Genomics Platform"/>
            <consortium name="The Broad Institute Genome Sequencing Center for Infectious Disease"/>
            <person name="Wu L."/>
            <person name="Ma J."/>
        </authorList>
    </citation>
    <scope>NUCLEOTIDE SEQUENCE [LARGE SCALE GENOMIC DNA]</scope>
    <source>
        <strain evidence="12">NBRC 107715</strain>
    </source>
</reference>
<comment type="similarity">
    <text evidence="3">Belongs to the Nudix hydrolase family. NudK subfamily.</text>
</comment>
<protein>
    <recommendedName>
        <fullName evidence="4">GDP-mannose pyrophosphatase</fullName>
    </recommendedName>
    <alternativeName>
        <fullName evidence="6">GDP-mannose hydrolase</fullName>
    </alternativeName>
    <alternativeName>
        <fullName evidence="7">GDPMK</fullName>
    </alternativeName>
</protein>
<dbReference type="Pfam" id="PF00293">
    <property type="entry name" value="NUDIX"/>
    <property type="match status" value="1"/>
</dbReference>
<proteinExistence type="inferred from homology"/>
<dbReference type="Gene3D" id="3.90.79.10">
    <property type="entry name" value="Nucleoside Triphosphate Pyrophosphohydrolase"/>
    <property type="match status" value="1"/>
</dbReference>
<dbReference type="EMBL" id="BJZU01000227">
    <property type="protein sequence ID" value="GEP08006.1"/>
    <property type="molecule type" value="Genomic_DNA"/>
</dbReference>
<dbReference type="PRINTS" id="PR00502">
    <property type="entry name" value="NUDIXFAMILY"/>
</dbReference>
<evidence type="ECO:0000259" key="8">
    <source>
        <dbReference type="PROSITE" id="PS51462"/>
    </source>
</evidence>
<keyword evidence="5" id="KW-0378">Hydrolase</keyword>
<reference evidence="10" key="4">
    <citation type="submission" date="2023-01" db="EMBL/GenBank/DDBJ databases">
        <title>Draft genome sequence of Methylobacterium oxalidis strain NBRC 107715.</title>
        <authorList>
            <person name="Sun Q."/>
            <person name="Mori K."/>
        </authorList>
    </citation>
    <scope>NUCLEOTIDE SEQUENCE</scope>
    <source>
        <strain evidence="10">NBRC 107715</strain>
    </source>
</reference>
<dbReference type="PROSITE" id="PS51462">
    <property type="entry name" value="NUDIX"/>
    <property type="match status" value="1"/>
</dbReference>
<dbReference type="InterPro" id="IPR020476">
    <property type="entry name" value="Nudix_hydrolase"/>
</dbReference>
<evidence type="ECO:0000313" key="12">
    <source>
        <dbReference type="Proteomes" id="UP001156856"/>
    </source>
</evidence>
<evidence type="ECO:0000256" key="4">
    <source>
        <dbReference type="ARBA" id="ARBA00016377"/>
    </source>
</evidence>
<dbReference type="GO" id="GO:0019693">
    <property type="term" value="P:ribose phosphate metabolic process"/>
    <property type="evidence" value="ECO:0007669"/>
    <property type="project" value="TreeGrafter"/>
</dbReference>
<name>A0A512JDI7_9HYPH</name>
<reference evidence="10" key="1">
    <citation type="journal article" date="2014" name="Int. J. Syst. Evol. Microbiol.">
        <title>Complete genome of a new Firmicutes species belonging to the dominant human colonic microbiota ('Ruminococcus bicirculans') reveals two chromosomes and a selective capacity to utilize plant glucans.</title>
        <authorList>
            <consortium name="NISC Comparative Sequencing Program"/>
            <person name="Wegmann U."/>
            <person name="Louis P."/>
            <person name="Goesmann A."/>
            <person name="Henrissat B."/>
            <person name="Duncan S.H."/>
            <person name="Flint H.J."/>
        </authorList>
    </citation>
    <scope>NUCLEOTIDE SEQUENCE</scope>
    <source>
        <strain evidence="10">NBRC 107715</strain>
    </source>
</reference>
<dbReference type="AlphaFoldDB" id="A0A512JDI7"/>
<dbReference type="Proteomes" id="UP001156856">
    <property type="component" value="Unassembled WGS sequence"/>
</dbReference>
<evidence type="ECO:0000256" key="6">
    <source>
        <dbReference type="ARBA" id="ARBA00032162"/>
    </source>
</evidence>
<dbReference type="GO" id="GO:0006753">
    <property type="term" value="P:nucleoside phosphate metabolic process"/>
    <property type="evidence" value="ECO:0007669"/>
    <property type="project" value="TreeGrafter"/>
</dbReference>
<reference evidence="9 11" key="3">
    <citation type="submission" date="2019-07" db="EMBL/GenBank/DDBJ databases">
        <title>Whole genome shotgun sequence of Methylobacterium oxalidis NBRC 107715.</title>
        <authorList>
            <person name="Hosoyama A."/>
            <person name="Uohara A."/>
            <person name="Ohji S."/>
            <person name="Ichikawa N."/>
        </authorList>
    </citation>
    <scope>NUCLEOTIDE SEQUENCE [LARGE SCALE GENOMIC DNA]</scope>
    <source>
        <strain evidence="9 11">NBRC 107715</strain>
    </source>
</reference>
<evidence type="ECO:0000313" key="11">
    <source>
        <dbReference type="Proteomes" id="UP000321960"/>
    </source>
</evidence>
<comment type="caution">
    <text evidence="9">The sequence shown here is derived from an EMBL/GenBank/DDBJ whole genome shotgun (WGS) entry which is preliminary data.</text>
</comment>
<evidence type="ECO:0000256" key="7">
    <source>
        <dbReference type="ARBA" id="ARBA00032272"/>
    </source>
</evidence>
<evidence type="ECO:0000256" key="5">
    <source>
        <dbReference type="ARBA" id="ARBA00022801"/>
    </source>
</evidence>
<dbReference type="EMBL" id="BSPK01000001">
    <property type="protein sequence ID" value="GLS61626.1"/>
    <property type="molecule type" value="Genomic_DNA"/>
</dbReference>
<dbReference type="InterPro" id="IPR000086">
    <property type="entry name" value="NUDIX_hydrolase_dom"/>
</dbReference>
<evidence type="ECO:0000256" key="2">
    <source>
        <dbReference type="ARBA" id="ARBA00001946"/>
    </source>
</evidence>
<dbReference type="GO" id="GO:0016787">
    <property type="term" value="F:hydrolase activity"/>
    <property type="evidence" value="ECO:0007669"/>
    <property type="project" value="UniProtKB-KW"/>
</dbReference>
<comment type="cofactor">
    <cofactor evidence="2">
        <name>Mg(2+)</name>
        <dbReference type="ChEBI" id="CHEBI:18420"/>
    </cofactor>
</comment>
<keyword evidence="12" id="KW-1185">Reference proteome</keyword>
<dbReference type="SUPFAM" id="SSF55811">
    <property type="entry name" value="Nudix"/>
    <property type="match status" value="1"/>
</dbReference>
<gene>
    <name evidence="10" type="ORF">GCM10007888_00070</name>
    <name evidence="9" type="ORF">MOX02_60440</name>
</gene>
<feature type="domain" description="Nudix hydrolase" evidence="8">
    <location>
        <begin position="35"/>
        <end position="168"/>
    </location>
</feature>
<evidence type="ECO:0000313" key="10">
    <source>
        <dbReference type="EMBL" id="GLS61626.1"/>
    </source>
</evidence>
<organism evidence="9 11">
    <name type="scientific">Methylobacterium oxalidis</name>
    <dbReference type="NCBI Taxonomy" id="944322"/>
    <lineage>
        <taxon>Bacteria</taxon>
        <taxon>Pseudomonadati</taxon>
        <taxon>Pseudomonadota</taxon>
        <taxon>Alphaproteobacteria</taxon>
        <taxon>Hyphomicrobiales</taxon>
        <taxon>Methylobacteriaceae</taxon>
        <taxon>Methylobacterium</taxon>
    </lineage>
</organism>
<evidence type="ECO:0000313" key="9">
    <source>
        <dbReference type="EMBL" id="GEP08006.1"/>
    </source>
</evidence>